<dbReference type="InterPro" id="IPR025348">
    <property type="entry name" value="DUF4252"/>
</dbReference>
<evidence type="ECO:0000256" key="1">
    <source>
        <dbReference type="SAM" id="SignalP"/>
    </source>
</evidence>
<gene>
    <name evidence="2" type="ORF">IAB80_05580</name>
</gene>
<feature type="signal peptide" evidence="1">
    <location>
        <begin position="1"/>
        <end position="26"/>
    </location>
</feature>
<dbReference type="AlphaFoldDB" id="A0A9D9NMB3"/>
<evidence type="ECO:0000313" key="3">
    <source>
        <dbReference type="Proteomes" id="UP000823771"/>
    </source>
</evidence>
<organism evidence="2 3">
    <name type="scientific">Candidatus Cryptobacteroides excrementipullorum</name>
    <dbReference type="NCBI Taxonomy" id="2840761"/>
    <lineage>
        <taxon>Bacteria</taxon>
        <taxon>Pseudomonadati</taxon>
        <taxon>Bacteroidota</taxon>
        <taxon>Bacteroidia</taxon>
        <taxon>Bacteroidales</taxon>
        <taxon>Candidatus Cryptobacteroides</taxon>
    </lineage>
</organism>
<evidence type="ECO:0000313" key="2">
    <source>
        <dbReference type="EMBL" id="MBO8478338.1"/>
    </source>
</evidence>
<dbReference type="Proteomes" id="UP000823771">
    <property type="component" value="Unassembled WGS sequence"/>
</dbReference>
<sequence length="170" mass="18504">MKRFLSAVPCLILPFMLVSIRYEAAAQERAVDTLFSRYTRAEGFTSVTYGNKMLEMMKDGASCELQELLDGIDVIRIISTGEQSGKELSSEAREMAVSAGYGLVSEVSGNENSAAFFFKDESCGMSSFLMVSETPDGTAVLDIYGIFDIKDISKLSGIPPGHQSGLRKDL</sequence>
<reference evidence="2" key="1">
    <citation type="submission" date="2020-10" db="EMBL/GenBank/DDBJ databases">
        <authorList>
            <person name="Gilroy R."/>
        </authorList>
    </citation>
    <scope>NUCLEOTIDE SEQUENCE</scope>
    <source>
        <strain evidence="2">2478</strain>
    </source>
</reference>
<dbReference type="Pfam" id="PF14060">
    <property type="entry name" value="DUF4252"/>
    <property type="match status" value="1"/>
</dbReference>
<protein>
    <submittedName>
        <fullName evidence="2">DUF4252 domain-containing protein</fullName>
    </submittedName>
</protein>
<keyword evidence="1" id="KW-0732">Signal</keyword>
<comment type="caution">
    <text evidence="2">The sequence shown here is derived from an EMBL/GenBank/DDBJ whole genome shotgun (WGS) entry which is preliminary data.</text>
</comment>
<name>A0A9D9NMB3_9BACT</name>
<feature type="chain" id="PRO_5039588668" evidence="1">
    <location>
        <begin position="27"/>
        <end position="170"/>
    </location>
</feature>
<dbReference type="EMBL" id="JADILZ010000045">
    <property type="protein sequence ID" value="MBO8478338.1"/>
    <property type="molecule type" value="Genomic_DNA"/>
</dbReference>
<accession>A0A9D9NMB3</accession>
<proteinExistence type="predicted"/>
<reference evidence="2" key="2">
    <citation type="journal article" date="2021" name="PeerJ">
        <title>Extensive microbial diversity within the chicken gut microbiome revealed by metagenomics and culture.</title>
        <authorList>
            <person name="Gilroy R."/>
            <person name="Ravi A."/>
            <person name="Getino M."/>
            <person name="Pursley I."/>
            <person name="Horton D.L."/>
            <person name="Alikhan N.F."/>
            <person name="Baker D."/>
            <person name="Gharbi K."/>
            <person name="Hall N."/>
            <person name="Watson M."/>
            <person name="Adriaenssens E.M."/>
            <person name="Foster-Nyarko E."/>
            <person name="Jarju S."/>
            <person name="Secka A."/>
            <person name="Antonio M."/>
            <person name="Oren A."/>
            <person name="Chaudhuri R.R."/>
            <person name="La Ragione R."/>
            <person name="Hildebrand F."/>
            <person name="Pallen M.J."/>
        </authorList>
    </citation>
    <scope>NUCLEOTIDE SEQUENCE</scope>
    <source>
        <strain evidence="2">2478</strain>
    </source>
</reference>